<name>A0A1H1ALD0_9FLAO</name>
<protein>
    <submittedName>
        <fullName evidence="1">Uncharacterized protein</fullName>
    </submittedName>
</protein>
<dbReference type="Proteomes" id="UP000199627">
    <property type="component" value="Unassembled WGS sequence"/>
</dbReference>
<keyword evidence="2" id="KW-1185">Reference proteome</keyword>
<evidence type="ECO:0000313" key="1">
    <source>
        <dbReference type="EMBL" id="SDQ40016.1"/>
    </source>
</evidence>
<evidence type="ECO:0000313" key="2">
    <source>
        <dbReference type="Proteomes" id="UP000199627"/>
    </source>
</evidence>
<dbReference type="EMBL" id="FNKL01000002">
    <property type="protein sequence ID" value="SDQ40016.1"/>
    <property type="molecule type" value="Genomic_DNA"/>
</dbReference>
<accession>A0A1H1ALD0</accession>
<sequence length="35" mass="4205">MLTNEILFSIYFNLYFLPQKQDYPTEPSSEISNNF</sequence>
<dbReference type="AlphaFoldDB" id="A0A1H1ALD0"/>
<proteinExistence type="predicted"/>
<reference evidence="2" key="1">
    <citation type="submission" date="2016-10" db="EMBL/GenBank/DDBJ databases">
        <authorList>
            <person name="Varghese N."/>
            <person name="Submissions S."/>
        </authorList>
    </citation>
    <scope>NUCLEOTIDE SEQUENCE [LARGE SCALE GENOMIC DNA]</scope>
    <source>
        <strain evidence="2">DSM 17072</strain>
    </source>
</reference>
<organism evidence="1 2">
    <name type="scientific">Chryseobacterium soldanellicola</name>
    <dbReference type="NCBI Taxonomy" id="311333"/>
    <lineage>
        <taxon>Bacteria</taxon>
        <taxon>Pseudomonadati</taxon>
        <taxon>Bacteroidota</taxon>
        <taxon>Flavobacteriia</taxon>
        <taxon>Flavobacteriales</taxon>
        <taxon>Weeksellaceae</taxon>
        <taxon>Chryseobacterium group</taxon>
        <taxon>Chryseobacterium</taxon>
    </lineage>
</organism>
<gene>
    <name evidence="1" type="ORF">SAMN05421664_1459</name>
</gene>